<sequence length="109" mass="12596">MCVRKDAREGDAFMERLMCLSDCILQTQDTKVIKFWCDTRAKHPGLDVDIRALSQLKKNDKKVRGKNNRTGDEIDVVDENEDLSGDQKLAIGELKGMIMKKRRGYMWMT</sequence>
<gene>
    <name evidence="1" type="ORF">G7Y89_g61</name>
</gene>
<evidence type="ECO:0000313" key="2">
    <source>
        <dbReference type="Proteomes" id="UP000566819"/>
    </source>
</evidence>
<organism evidence="1 2">
    <name type="scientific">Cudoniella acicularis</name>
    <dbReference type="NCBI Taxonomy" id="354080"/>
    <lineage>
        <taxon>Eukaryota</taxon>
        <taxon>Fungi</taxon>
        <taxon>Dikarya</taxon>
        <taxon>Ascomycota</taxon>
        <taxon>Pezizomycotina</taxon>
        <taxon>Leotiomycetes</taxon>
        <taxon>Helotiales</taxon>
        <taxon>Tricladiaceae</taxon>
        <taxon>Cudoniella</taxon>
    </lineage>
</organism>
<proteinExistence type="predicted"/>
<dbReference type="Proteomes" id="UP000566819">
    <property type="component" value="Unassembled WGS sequence"/>
</dbReference>
<name>A0A8H4RZL0_9HELO</name>
<protein>
    <submittedName>
        <fullName evidence="1">Uncharacterized protein</fullName>
    </submittedName>
</protein>
<evidence type="ECO:0000313" key="1">
    <source>
        <dbReference type="EMBL" id="KAF4638035.1"/>
    </source>
</evidence>
<keyword evidence="2" id="KW-1185">Reference proteome</keyword>
<dbReference type="EMBL" id="JAAMPI010000002">
    <property type="protein sequence ID" value="KAF4638035.1"/>
    <property type="molecule type" value="Genomic_DNA"/>
</dbReference>
<dbReference type="AlphaFoldDB" id="A0A8H4RZL0"/>
<comment type="caution">
    <text evidence="1">The sequence shown here is derived from an EMBL/GenBank/DDBJ whole genome shotgun (WGS) entry which is preliminary data.</text>
</comment>
<reference evidence="1 2" key="1">
    <citation type="submission" date="2020-03" db="EMBL/GenBank/DDBJ databases">
        <title>Draft Genome Sequence of Cudoniella acicularis.</title>
        <authorList>
            <person name="Buettner E."/>
            <person name="Kellner H."/>
        </authorList>
    </citation>
    <scope>NUCLEOTIDE SEQUENCE [LARGE SCALE GENOMIC DNA]</scope>
    <source>
        <strain evidence="1 2">DSM 108380</strain>
    </source>
</reference>
<accession>A0A8H4RZL0</accession>